<feature type="region of interest" description="Disordered" evidence="1">
    <location>
        <begin position="1"/>
        <end position="66"/>
    </location>
</feature>
<evidence type="ECO:0000313" key="2">
    <source>
        <dbReference type="EMBL" id="BCY25758.1"/>
    </source>
</evidence>
<protein>
    <submittedName>
        <fullName evidence="2">Uncharacterized protein</fullName>
    </submittedName>
</protein>
<proteinExistence type="predicted"/>
<dbReference type="EMBL" id="AP024747">
    <property type="protein sequence ID" value="BCY25758.1"/>
    <property type="molecule type" value="Genomic_DNA"/>
</dbReference>
<feature type="compositionally biased region" description="Polar residues" evidence="1">
    <location>
        <begin position="7"/>
        <end position="20"/>
    </location>
</feature>
<name>A0AAD1KQX8_9ACTN</name>
<gene>
    <name evidence="2" type="ORF">KB1_17480</name>
</gene>
<dbReference type="AlphaFoldDB" id="A0AAD1KQX8"/>
<feature type="compositionally biased region" description="Low complexity" evidence="1">
    <location>
        <begin position="35"/>
        <end position="50"/>
    </location>
</feature>
<dbReference type="Proteomes" id="UP000825072">
    <property type="component" value="Chromosome 1"/>
</dbReference>
<reference evidence="2" key="1">
    <citation type="submission" date="2021-06" db="EMBL/GenBank/DDBJ databases">
        <title>Genome sequence of Cutibacterium modestum strain KB17-24694.</title>
        <authorList>
            <person name="Dekio I."/>
            <person name="Asahina A."/>
            <person name="Nishida M."/>
        </authorList>
    </citation>
    <scope>NUCLEOTIDE SEQUENCE</scope>
    <source>
        <strain evidence="2">KB17-24694</strain>
    </source>
</reference>
<sequence>MKLFSSGRKTLTPPSASSPTGAKDETVGANTTSEAAPVTPKPTAAAVAPVEDVPKGVLLPPDGAGG</sequence>
<evidence type="ECO:0000256" key="1">
    <source>
        <dbReference type="SAM" id="MobiDB-lite"/>
    </source>
</evidence>
<organism evidence="2 3">
    <name type="scientific">Cutibacterium modestum</name>
    <dbReference type="NCBI Taxonomy" id="2559073"/>
    <lineage>
        <taxon>Bacteria</taxon>
        <taxon>Bacillati</taxon>
        <taxon>Actinomycetota</taxon>
        <taxon>Actinomycetes</taxon>
        <taxon>Propionibacteriales</taxon>
        <taxon>Propionibacteriaceae</taxon>
        <taxon>Cutibacterium</taxon>
    </lineage>
</organism>
<accession>A0AAD1KQX8</accession>
<evidence type="ECO:0000313" key="3">
    <source>
        <dbReference type="Proteomes" id="UP000825072"/>
    </source>
</evidence>